<dbReference type="Proteomes" id="UP001148838">
    <property type="component" value="Unassembled WGS sequence"/>
</dbReference>
<dbReference type="PANTHER" id="PTHR16515:SF49">
    <property type="entry name" value="GASTRULA ZINC FINGER PROTEIN XLCGF49.1-LIKE-RELATED"/>
    <property type="match status" value="1"/>
</dbReference>
<reference evidence="10 11" key="1">
    <citation type="journal article" date="2022" name="Allergy">
        <title>Genome assembly and annotation of Periplaneta americana reveal a comprehensive cockroach allergen profile.</title>
        <authorList>
            <person name="Wang L."/>
            <person name="Xiong Q."/>
            <person name="Saelim N."/>
            <person name="Wang L."/>
            <person name="Nong W."/>
            <person name="Wan A.T."/>
            <person name="Shi M."/>
            <person name="Liu X."/>
            <person name="Cao Q."/>
            <person name="Hui J.H.L."/>
            <person name="Sookrung N."/>
            <person name="Leung T.F."/>
            <person name="Tungtrongchitr A."/>
            <person name="Tsui S.K.W."/>
        </authorList>
    </citation>
    <scope>NUCLEOTIDE SEQUENCE [LARGE SCALE GENOMIC DNA]</scope>
    <source>
        <strain evidence="10">PWHHKU_190912</strain>
    </source>
</reference>
<evidence type="ECO:0000256" key="3">
    <source>
        <dbReference type="ARBA" id="ARBA00022737"/>
    </source>
</evidence>
<evidence type="ECO:0000313" key="10">
    <source>
        <dbReference type="EMBL" id="KAJ4440991.1"/>
    </source>
</evidence>
<dbReference type="SUPFAM" id="SSF57667">
    <property type="entry name" value="beta-beta-alpha zinc fingers"/>
    <property type="match status" value="1"/>
</dbReference>
<keyword evidence="11" id="KW-1185">Reference proteome</keyword>
<dbReference type="Gene3D" id="3.30.160.60">
    <property type="entry name" value="Classic Zinc Finger"/>
    <property type="match status" value="1"/>
</dbReference>
<feature type="domain" description="C2H2-type" evidence="9">
    <location>
        <begin position="136"/>
        <end position="163"/>
    </location>
</feature>
<dbReference type="InterPro" id="IPR050331">
    <property type="entry name" value="Zinc_finger"/>
</dbReference>
<dbReference type="SMART" id="SM00355">
    <property type="entry name" value="ZnF_C2H2"/>
    <property type="match status" value="1"/>
</dbReference>
<evidence type="ECO:0000256" key="4">
    <source>
        <dbReference type="ARBA" id="ARBA00022771"/>
    </source>
</evidence>
<dbReference type="PROSITE" id="PS00028">
    <property type="entry name" value="ZINC_FINGER_C2H2_1"/>
    <property type="match status" value="1"/>
</dbReference>
<keyword evidence="6" id="KW-0238">DNA-binding</keyword>
<evidence type="ECO:0000256" key="8">
    <source>
        <dbReference type="PROSITE-ProRule" id="PRU00042"/>
    </source>
</evidence>
<keyword evidence="5" id="KW-0862">Zinc</keyword>
<dbReference type="InterPro" id="IPR036236">
    <property type="entry name" value="Znf_C2H2_sf"/>
</dbReference>
<accession>A0ABQ8T4K1</accession>
<keyword evidence="2" id="KW-0479">Metal-binding</keyword>
<evidence type="ECO:0000256" key="7">
    <source>
        <dbReference type="ARBA" id="ARBA00023242"/>
    </source>
</evidence>
<keyword evidence="7" id="KW-0539">Nucleus</keyword>
<sequence>MDVIKMEPEVDPLAIATFDNYDSEGKNLSSEEVNLLNLQSTQIKSEHEDHSYDITSGIKYEETPVAVNLPMVKPEAEEKNLFDLHMIHIKMECTDQTCDLTSDIKVEETPFIVKSEAEAGSCDMDTLEEELMMKPFKCDVCGKNFSNHSYLNTHSRQHKGYKPYKCGI</sequence>
<evidence type="ECO:0000256" key="5">
    <source>
        <dbReference type="ARBA" id="ARBA00022833"/>
    </source>
</evidence>
<keyword evidence="4 8" id="KW-0863">Zinc-finger</keyword>
<dbReference type="InterPro" id="IPR013087">
    <property type="entry name" value="Znf_C2H2_type"/>
</dbReference>
<evidence type="ECO:0000256" key="1">
    <source>
        <dbReference type="ARBA" id="ARBA00004123"/>
    </source>
</evidence>
<name>A0ABQ8T4K1_PERAM</name>
<dbReference type="PANTHER" id="PTHR16515">
    <property type="entry name" value="PR DOMAIN ZINC FINGER PROTEIN"/>
    <property type="match status" value="1"/>
</dbReference>
<comment type="subcellular location">
    <subcellularLocation>
        <location evidence="1">Nucleus</location>
    </subcellularLocation>
</comment>
<evidence type="ECO:0000256" key="6">
    <source>
        <dbReference type="ARBA" id="ARBA00023125"/>
    </source>
</evidence>
<proteinExistence type="predicted"/>
<dbReference type="EMBL" id="JAJSOF020000015">
    <property type="protein sequence ID" value="KAJ4440991.1"/>
    <property type="molecule type" value="Genomic_DNA"/>
</dbReference>
<evidence type="ECO:0000313" key="11">
    <source>
        <dbReference type="Proteomes" id="UP001148838"/>
    </source>
</evidence>
<dbReference type="PROSITE" id="PS50157">
    <property type="entry name" value="ZINC_FINGER_C2H2_2"/>
    <property type="match status" value="1"/>
</dbReference>
<organism evidence="10 11">
    <name type="scientific">Periplaneta americana</name>
    <name type="common">American cockroach</name>
    <name type="synonym">Blatta americana</name>
    <dbReference type="NCBI Taxonomy" id="6978"/>
    <lineage>
        <taxon>Eukaryota</taxon>
        <taxon>Metazoa</taxon>
        <taxon>Ecdysozoa</taxon>
        <taxon>Arthropoda</taxon>
        <taxon>Hexapoda</taxon>
        <taxon>Insecta</taxon>
        <taxon>Pterygota</taxon>
        <taxon>Neoptera</taxon>
        <taxon>Polyneoptera</taxon>
        <taxon>Dictyoptera</taxon>
        <taxon>Blattodea</taxon>
        <taxon>Blattoidea</taxon>
        <taxon>Blattidae</taxon>
        <taxon>Blattinae</taxon>
        <taxon>Periplaneta</taxon>
    </lineage>
</organism>
<protein>
    <recommendedName>
        <fullName evidence="9">C2H2-type domain-containing protein</fullName>
    </recommendedName>
</protein>
<comment type="caution">
    <text evidence="10">The sequence shown here is derived from an EMBL/GenBank/DDBJ whole genome shotgun (WGS) entry which is preliminary data.</text>
</comment>
<evidence type="ECO:0000256" key="2">
    <source>
        <dbReference type="ARBA" id="ARBA00022723"/>
    </source>
</evidence>
<evidence type="ECO:0000259" key="9">
    <source>
        <dbReference type="PROSITE" id="PS50157"/>
    </source>
</evidence>
<keyword evidence="3" id="KW-0677">Repeat</keyword>
<gene>
    <name evidence="10" type="ORF">ANN_10840</name>
</gene>